<feature type="compositionally biased region" description="Low complexity" evidence="3">
    <location>
        <begin position="358"/>
        <end position="378"/>
    </location>
</feature>
<feature type="region of interest" description="Disordered" evidence="3">
    <location>
        <begin position="119"/>
        <end position="311"/>
    </location>
</feature>
<dbReference type="Pfam" id="PF00887">
    <property type="entry name" value="ACBP"/>
    <property type="match status" value="1"/>
</dbReference>
<organism evidence="5 6">
    <name type="scientific">Lichtheimia ornata</name>
    <dbReference type="NCBI Taxonomy" id="688661"/>
    <lineage>
        <taxon>Eukaryota</taxon>
        <taxon>Fungi</taxon>
        <taxon>Fungi incertae sedis</taxon>
        <taxon>Mucoromycota</taxon>
        <taxon>Mucoromycotina</taxon>
        <taxon>Mucoromycetes</taxon>
        <taxon>Mucorales</taxon>
        <taxon>Lichtheimiaceae</taxon>
        <taxon>Lichtheimia</taxon>
    </lineage>
</organism>
<evidence type="ECO:0000313" key="5">
    <source>
        <dbReference type="EMBL" id="KAJ8663893.1"/>
    </source>
</evidence>
<comment type="similarity">
    <text evidence="1">Belongs to the ACBP family.</text>
</comment>
<dbReference type="InterPro" id="IPR014352">
    <property type="entry name" value="FERM/acyl-CoA-bd_prot_sf"/>
</dbReference>
<evidence type="ECO:0000313" key="6">
    <source>
        <dbReference type="Proteomes" id="UP001234581"/>
    </source>
</evidence>
<dbReference type="PANTHER" id="PTHR23310:SF62">
    <property type="entry name" value="ACYL-COA BINDING PROTEIN 1, ISOFORM A"/>
    <property type="match status" value="1"/>
</dbReference>
<feature type="domain" description="ACB" evidence="4">
    <location>
        <begin position="13"/>
        <end position="102"/>
    </location>
</feature>
<dbReference type="InterPro" id="IPR035984">
    <property type="entry name" value="Acyl-CoA-binding_sf"/>
</dbReference>
<dbReference type="PROSITE" id="PS00880">
    <property type="entry name" value="ACB_1"/>
    <property type="match status" value="1"/>
</dbReference>
<comment type="caution">
    <text evidence="5">The sequence shown here is derived from an EMBL/GenBank/DDBJ whole genome shotgun (WGS) entry which is preliminary data.</text>
</comment>
<dbReference type="PRINTS" id="PR00689">
    <property type="entry name" value="ACOABINDINGP"/>
</dbReference>
<dbReference type="GO" id="GO:0000062">
    <property type="term" value="F:fatty-acyl-CoA binding"/>
    <property type="evidence" value="ECO:0007669"/>
    <property type="project" value="InterPro"/>
</dbReference>
<reference evidence="5 6" key="1">
    <citation type="submission" date="2023-03" db="EMBL/GenBank/DDBJ databases">
        <title>Genome sequence of Lichtheimia ornata CBS 291.66.</title>
        <authorList>
            <person name="Mohabir J.T."/>
            <person name="Shea T.P."/>
            <person name="Kurbessoian T."/>
            <person name="Berby B."/>
            <person name="Fontaine J."/>
            <person name="Livny J."/>
            <person name="Gnirke A."/>
            <person name="Stajich J.E."/>
            <person name="Cuomo C.A."/>
        </authorList>
    </citation>
    <scope>NUCLEOTIDE SEQUENCE [LARGE SCALE GENOMIC DNA]</scope>
    <source>
        <strain evidence="5">CBS 291.66</strain>
    </source>
</reference>
<evidence type="ECO:0000256" key="1">
    <source>
        <dbReference type="ARBA" id="ARBA00005567"/>
    </source>
</evidence>
<dbReference type="Gene3D" id="1.20.80.10">
    <property type="match status" value="1"/>
</dbReference>
<dbReference type="AlphaFoldDB" id="A0AAD7Y4X3"/>
<dbReference type="Proteomes" id="UP001234581">
    <property type="component" value="Unassembled WGS sequence"/>
</dbReference>
<feature type="compositionally biased region" description="Low complexity" evidence="3">
    <location>
        <begin position="182"/>
        <end position="192"/>
    </location>
</feature>
<protein>
    <recommendedName>
        <fullName evidence="4">ACB domain-containing protein</fullName>
    </recommendedName>
</protein>
<feature type="compositionally biased region" description="Low complexity" evidence="3">
    <location>
        <begin position="290"/>
        <end position="299"/>
    </location>
</feature>
<feature type="compositionally biased region" description="Polar residues" evidence="3">
    <location>
        <begin position="300"/>
        <end position="311"/>
    </location>
</feature>
<feature type="compositionally biased region" description="Low complexity" evidence="3">
    <location>
        <begin position="263"/>
        <end position="276"/>
    </location>
</feature>
<dbReference type="EMBL" id="JARTCD010000001">
    <property type="protein sequence ID" value="KAJ8663893.1"/>
    <property type="molecule type" value="Genomic_DNA"/>
</dbReference>
<feature type="compositionally biased region" description="Acidic residues" evidence="3">
    <location>
        <begin position="127"/>
        <end position="158"/>
    </location>
</feature>
<accession>A0AAD7Y4X3</accession>
<dbReference type="GO" id="GO:0006631">
    <property type="term" value="P:fatty acid metabolic process"/>
    <property type="evidence" value="ECO:0007669"/>
    <property type="project" value="TreeGrafter"/>
</dbReference>
<keyword evidence="2" id="KW-0446">Lipid-binding</keyword>
<evidence type="ECO:0000256" key="3">
    <source>
        <dbReference type="SAM" id="MobiDB-lite"/>
    </source>
</evidence>
<sequence length="454" mass="51588">MTVLPSHYSERYINQRYNKALQIVQHLPATSTFQPTREEKLQLYAYYKQVTHGDIDTARPGIFDMVGRAKWDAWKKLEGMERLEAKHRYTETLLRSATEAYKRNSGRETAEQIIHAFALMRQRPVGDEDDEETTTTTTTDDDNMMIQEDESSSVDEEERAYLRQVQAFSLPEAPPRPRRPISRQQQQQQRRSWYYTPSNSSTPTPDKLRSTPDVPLDTNPWAPPIPPVGSSLSQRMANDSSSSDDDDDDQVTSSSRHSRPRSRALSPRQQQQRASLMGRLPAFQGSPAYSTSSSATATARNTQQLRTTSNRATPELSVISLGPVTKRALESLQAEVIALNGRIDDLRKELADRDQQRRASAAPTPLPLSAQQQPPARSTSQLPRRDGDDEDDEDDSWKWVIKDAVKHASVNILTVTLFFLILYKRGSPIAYVVSEQFTRLWQVFKQKALSRIIV</sequence>
<name>A0AAD7Y4X3_9FUNG</name>
<dbReference type="InterPro" id="IPR022408">
    <property type="entry name" value="Acyl-CoA-binding_prot_CS"/>
</dbReference>
<evidence type="ECO:0000259" key="4">
    <source>
        <dbReference type="PROSITE" id="PS51228"/>
    </source>
</evidence>
<dbReference type="PANTHER" id="PTHR23310">
    <property type="entry name" value="ACYL-COA-BINDING PROTEIN, ACBP"/>
    <property type="match status" value="1"/>
</dbReference>
<dbReference type="SUPFAM" id="SSF47027">
    <property type="entry name" value="Acyl-CoA binding protein"/>
    <property type="match status" value="1"/>
</dbReference>
<feature type="compositionally biased region" description="Polar residues" evidence="3">
    <location>
        <begin position="195"/>
        <end position="204"/>
    </location>
</feature>
<feature type="region of interest" description="Disordered" evidence="3">
    <location>
        <begin position="351"/>
        <end position="393"/>
    </location>
</feature>
<keyword evidence="6" id="KW-1185">Reference proteome</keyword>
<proteinExistence type="inferred from homology"/>
<dbReference type="InterPro" id="IPR000582">
    <property type="entry name" value="Acyl-CoA-binding_protein"/>
</dbReference>
<gene>
    <name evidence="5" type="ORF">O0I10_000168</name>
</gene>
<evidence type="ECO:0000256" key="2">
    <source>
        <dbReference type="ARBA" id="ARBA00023121"/>
    </source>
</evidence>
<dbReference type="PROSITE" id="PS51228">
    <property type="entry name" value="ACB_2"/>
    <property type="match status" value="1"/>
</dbReference>
<dbReference type="GeneID" id="83207590"/>
<dbReference type="RefSeq" id="XP_058348805.1">
    <property type="nucleotide sequence ID" value="XM_058480282.1"/>
</dbReference>